<protein>
    <submittedName>
        <fullName evidence="3">Uncharacterized protein</fullName>
    </submittedName>
</protein>
<accession>A0A6A6I729</accession>
<dbReference type="OrthoDB" id="3793088at2759"/>
<evidence type="ECO:0000256" key="2">
    <source>
        <dbReference type="SAM" id="MobiDB-lite"/>
    </source>
</evidence>
<gene>
    <name evidence="3" type="ORF">BU26DRAFT_567823</name>
</gene>
<keyword evidence="1" id="KW-0175">Coiled coil</keyword>
<proteinExistence type="predicted"/>
<feature type="region of interest" description="Disordered" evidence="2">
    <location>
        <begin position="243"/>
        <end position="285"/>
    </location>
</feature>
<dbReference type="Proteomes" id="UP000800094">
    <property type="component" value="Unassembled WGS sequence"/>
</dbReference>
<feature type="compositionally biased region" description="Basic and acidic residues" evidence="2">
    <location>
        <begin position="142"/>
        <end position="155"/>
    </location>
</feature>
<sequence length="373" mass="41458">MTLIAKNLADLKARLGDEARLLDGLPLNKVVAISQSDADDAISIKIFYGRMRKKAADNTRHNVWIYLFPPGKEGRSPELAFRCYEPDCKPIHFDTDNIGRVGEEPAEPFRGAVSRDKITALAKYYFLEKMVVCRECDEAKGTKAKAKGTDAEAMRSRRSSKCHSNQREDVPPRRSSSQADTVTSNHHMGFDSIGSAAQTTVRISGADDSRSQTSDFSDAPSGLIDSDTESDAMKATSISAMDMSGSTLDSTHVRVSKSELETYPRGTATATSPFRPAPSGGPADRAKRLDEFNCLHEGETLLNNKIKVVAERKEELQKELESLGNQERGFDQKLEDNKEKKKRLLGTMSEDDRLKFLWEAGRQYDIKRRRTGA</sequence>
<feature type="region of interest" description="Disordered" evidence="2">
    <location>
        <begin position="142"/>
        <end position="229"/>
    </location>
</feature>
<keyword evidence="4" id="KW-1185">Reference proteome</keyword>
<reference evidence="3" key="1">
    <citation type="journal article" date="2020" name="Stud. Mycol.">
        <title>101 Dothideomycetes genomes: a test case for predicting lifestyles and emergence of pathogens.</title>
        <authorList>
            <person name="Haridas S."/>
            <person name="Albert R."/>
            <person name="Binder M."/>
            <person name="Bloem J."/>
            <person name="Labutti K."/>
            <person name="Salamov A."/>
            <person name="Andreopoulos B."/>
            <person name="Baker S."/>
            <person name="Barry K."/>
            <person name="Bills G."/>
            <person name="Bluhm B."/>
            <person name="Cannon C."/>
            <person name="Castanera R."/>
            <person name="Culley D."/>
            <person name="Daum C."/>
            <person name="Ezra D."/>
            <person name="Gonzalez J."/>
            <person name="Henrissat B."/>
            <person name="Kuo A."/>
            <person name="Liang C."/>
            <person name="Lipzen A."/>
            <person name="Lutzoni F."/>
            <person name="Magnuson J."/>
            <person name="Mondo S."/>
            <person name="Nolan M."/>
            <person name="Ohm R."/>
            <person name="Pangilinan J."/>
            <person name="Park H.-J."/>
            <person name="Ramirez L."/>
            <person name="Alfaro M."/>
            <person name="Sun H."/>
            <person name="Tritt A."/>
            <person name="Yoshinaga Y."/>
            <person name="Zwiers L.-H."/>
            <person name="Turgeon B."/>
            <person name="Goodwin S."/>
            <person name="Spatafora J."/>
            <person name="Crous P."/>
            <person name="Grigoriev I."/>
        </authorList>
    </citation>
    <scope>NUCLEOTIDE SEQUENCE</scope>
    <source>
        <strain evidence="3">CBS 122368</strain>
    </source>
</reference>
<evidence type="ECO:0000313" key="3">
    <source>
        <dbReference type="EMBL" id="KAF2246335.1"/>
    </source>
</evidence>
<feature type="compositionally biased region" description="Polar residues" evidence="2">
    <location>
        <begin position="174"/>
        <end position="186"/>
    </location>
</feature>
<dbReference type="AlphaFoldDB" id="A0A6A6I729"/>
<evidence type="ECO:0000313" key="4">
    <source>
        <dbReference type="Proteomes" id="UP000800094"/>
    </source>
</evidence>
<dbReference type="EMBL" id="ML987199">
    <property type="protein sequence ID" value="KAF2246335.1"/>
    <property type="molecule type" value="Genomic_DNA"/>
</dbReference>
<dbReference type="GeneID" id="54587029"/>
<name>A0A6A6I729_9PLEO</name>
<feature type="coiled-coil region" evidence="1">
    <location>
        <begin position="299"/>
        <end position="333"/>
    </location>
</feature>
<evidence type="ECO:0000256" key="1">
    <source>
        <dbReference type="SAM" id="Coils"/>
    </source>
</evidence>
<dbReference type="RefSeq" id="XP_033681339.1">
    <property type="nucleotide sequence ID" value="XM_033833699.1"/>
</dbReference>
<organism evidence="3 4">
    <name type="scientific">Trematosphaeria pertusa</name>
    <dbReference type="NCBI Taxonomy" id="390896"/>
    <lineage>
        <taxon>Eukaryota</taxon>
        <taxon>Fungi</taxon>
        <taxon>Dikarya</taxon>
        <taxon>Ascomycota</taxon>
        <taxon>Pezizomycotina</taxon>
        <taxon>Dothideomycetes</taxon>
        <taxon>Pleosporomycetidae</taxon>
        <taxon>Pleosporales</taxon>
        <taxon>Massarineae</taxon>
        <taxon>Trematosphaeriaceae</taxon>
        <taxon>Trematosphaeria</taxon>
    </lineage>
</organism>